<dbReference type="PANTHER" id="PTHR47723:SF19">
    <property type="entry name" value="POLYNUCLEOTIDYL TRANSFERASE, RIBONUCLEASE H-LIKE SUPERFAMILY PROTEIN"/>
    <property type="match status" value="1"/>
</dbReference>
<reference evidence="2 3" key="1">
    <citation type="journal article" date="2021" name="Plant Biotechnol. J.">
        <title>Multi-omics assisted identification of the key and species-specific regulatory components of drought-tolerant mechanisms in Gossypium stocksii.</title>
        <authorList>
            <person name="Yu D."/>
            <person name="Ke L."/>
            <person name="Zhang D."/>
            <person name="Wu Y."/>
            <person name="Sun Y."/>
            <person name="Mei J."/>
            <person name="Sun J."/>
            <person name="Sun Y."/>
        </authorList>
    </citation>
    <scope>NUCLEOTIDE SEQUENCE [LARGE SCALE GENOMIC DNA]</scope>
    <source>
        <strain evidence="3">cv. E1</strain>
        <tissue evidence="2">Leaf</tissue>
    </source>
</reference>
<dbReference type="Gene3D" id="3.30.420.10">
    <property type="entry name" value="Ribonuclease H-like superfamily/Ribonuclease H"/>
    <property type="match status" value="1"/>
</dbReference>
<dbReference type="InterPro" id="IPR053151">
    <property type="entry name" value="RNase_H-like"/>
</dbReference>
<proteinExistence type="predicted"/>
<dbReference type="InterPro" id="IPR044730">
    <property type="entry name" value="RNase_H-like_dom_plant"/>
</dbReference>
<dbReference type="Pfam" id="PF13456">
    <property type="entry name" value="RVT_3"/>
    <property type="match status" value="1"/>
</dbReference>
<dbReference type="PANTHER" id="PTHR47723">
    <property type="entry name" value="OS05G0353850 PROTEIN"/>
    <property type="match status" value="1"/>
</dbReference>
<dbReference type="InterPro" id="IPR036397">
    <property type="entry name" value="RNaseH_sf"/>
</dbReference>
<dbReference type="Proteomes" id="UP000828251">
    <property type="component" value="Unassembled WGS sequence"/>
</dbReference>
<protein>
    <recommendedName>
        <fullName evidence="1">RNase H type-1 domain-containing protein</fullName>
    </recommendedName>
</protein>
<dbReference type="InterPro" id="IPR002156">
    <property type="entry name" value="RNaseH_domain"/>
</dbReference>
<dbReference type="GO" id="GO:0004523">
    <property type="term" value="F:RNA-DNA hybrid ribonuclease activity"/>
    <property type="evidence" value="ECO:0007669"/>
    <property type="project" value="InterPro"/>
</dbReference>
<gene>
    <name evidence="2" type="ORF">J1N35_044317</name>
</gene>
<evidence type="ECO:0000313" key="2">
    <source>
        <dbReference type="EMBL" id="KAH1032143.1"/>
    </source>
</evidence>
<sequence>MGSAMVGGKRVAVWLHKSFLDVRKWVRVGQFFGTLCWCLWKQCNIMVFNSGSNVGGCIVEQARRLSVGNSRSILELCAIKQRLVLKEPQVIAWPKSSAGRVKMNTDSARSLHSDGAAAGNVVRDHQGHWLARFICNIGLCSILEAEVWGLHDELVHAWEMVAWRFILELDSKAVIQVLGDC</sequence>
<organism evidence="2 3">
    <name type="scientific">Gossypium stocksii</name>
    <dbReference type="NCBI Taxonomy" id="47602"/>
    <lineage>
        <taxon>Eukaryota</taxon>
        <taxon>Viridiplantae</taxon>
        <taxon>Streptophyta</taxon>
        <taxon>Embryophyta</taxon>
        <taxon>Tracheophyta</taxon>
        <taxon>Spermatophyta</taxon>
        <taxon>Magnoliopsida</taxon>
        <taxon>eudicotyledons</taxon>
        <taxon>Gunneridae</taxon>
        <taxon>Pentapetalae</taxon>
        <taxon>rosids</taxon>
        <taxon>malvids</taxon>
        <taxon>Malvales</taxon>
        <taxon>Malvaceae</taxon>
        <taxon>Malvoideae</taxon>
        <taxon>Gossypium</taxon>
    </lineage>
</organism>
<keyword evidence="3" id="KW-1185">Reference proteome</keyword>
<name>A0A9D3U8X0_9ROSI</name>
<evidence type="ECO:0000259" key="1">
    <source>
        <dbReference type="Pfam" id="PF13456"/>
    </source>
</evidence>
<feature type="domain" description="RNase H type-1" evidence="1">
    <location>
        <begin position="104"/>
        <end position="178"/>
    </location>
</feature>
<evidence type="ECO:0000313" key="3">
    <source>
        <dbReference type="Proteomes" id="UP000828251"/>
    </source>
</evidence>
<comment type="caution">
    <text evidence="2">The sequence shown here is derived from an EMBL/GenBank/DDBJ whole genome shotgun (WGS) entry which is preliminary data.</text>
</comment>
<dbReference type="EMBL" id="JAIQCV010000013">
    <property type="protein sequence ID" value="KAH1032143.1"/>
    <property type="molecule type" value="Genomic_DNA"/>
</dbReference>
<accession>A0A9D3U8X0</accession>
<dbReference type="OrthoDB" id="10465561at2759"/>
<dbReference type="GO" id="GO:0003676">
    <property type="term" value="F:nucleic acid binding"/>
    <property type="evidence" value="ECO:0007669"/>
    <property type="project" value="InterPro"/>
</dbReference>
<dbReference type="AlphaFoldDB" id="A0A9D3U8X0"/>
<dbReference type="CDD" id="cd06222">
    <property type="entry name" value="RNase_H_like"/>
    <property type="match status" value="1"/>
</dbReference>